<proteinExistence type="predicted"/>
<keyword evidence="3" id="KW-1185">Reference proteome</keyword>
<dbReference type="SUPFAM" id="SSF51569">
    <property type="entry name" value="Aldolase"/>
    <property type="match status" value="1"/>
</dbReference>
<reference evidence="2 3" key="1">
    <citation type="journal article" date="2014" name="Genome Announc.">
        <title>Draft genome sequences of the altered schaedler flora, a defined bacterial community from gnotobiotic mice.</title>
        <authorList>
            <person name="Wannemuehler M.J."/>
            <person name="Overstreet A.M."/>
            <person name="Ward D.V."/>
            <person name="Phillips G.J."/>
        </authorList>
    </citation>
    <scope>NUCLEOTIDE SEQUENCE [LARGE SCALE GENOMIC DNA]</scope>
    <source>
        <strain evidence="2 3">ASF492</strain>
    </source>
</reference>
<gene>
    <name evidence="2" type="ORF">C823_02535</name>
</gene>
<evidence type="ECO:0000259" key="1">
    <source>
        <dbReference type="Pfam" id="PF00682"/>
    </source>
</evidence>
<dbReference type="Pfam" id="PF00682">
    <property type="entry name" value="HMGL-like"/>
    <property type="match status" value="1"/>
</dbReference>
<protein>
    <recommendedName>
        <fullName evidence="1">Pyruvate carboxyltransferase domain-containing protein</fullName>
    </recommendedName>
</protein>
<comment type="caution">
    <text evidence="2">The sequence shown here is derived from an EMBL/GenBank/DDBJ whole genome shotgun (WGS) entry which is preliminary data.</text>
</comment>
<name>N2AK01_9FIRM</name>
<dbReference type="InterPro" id="IPR013785">
    <property type="entry name" value="Aldolase_TIM"/>
</dbReference>
<evidence type="ECO:0000313" key="2">
    <source>
        <dbReference type="EMBL" id="EMZ26605.1"/>
    </source>
</evidence>
<dbReference type="CDD" id="cd07944">
    <property type="entry name" value="DRE_TIM_HOA_like"/>
    <property type="match status" value="1"/>
</dbReference>
<dbReference type="Proteomes" id="UP000012589">
    <property type="component" value="Unassembled WGS sequence"/>
</dbReference>
<organism evidence="2 3">
    <name type="scientific">Eubacterium plexicaudatum ASF492</name>
    <dbReference type="NCBI Taxonomy" id="1235802"/>
    <lineage>
        <taxon>Bacteria</taxon>
        <taxon>Bacillati</taxon>
        <taxon>Bacillota</taxon>
        <taxon>Clostridia</taxon>
        <taxon>Eubacteriales</taxon>
        <taxon>Eubacteriaceae</taxon>
        <taxon>Eubacterium</taxon>
    </lineage>
</organism>
<accession>N2AK01</accession>
<feature type="domain" description="Pyruvate carboxyltransferase" evidence="1">
    <location>
        <begin position="7"/>
        <end position="246"/>
    </location>
</feature>
<dbReference type="eggNOG" id="COG0119">
    <property type="taxonomic scope" value="Bacteria"/>
</dbReference>
<dbReference type="HOGENOM" id="CLU_037512_0_0_9"/>
<dbReference type="GO" id="GO:0003824">
    <property type="term" value="F:catalytic activity"/>
    <property type="evidence" value="ECO:0007669"/>
    <property type="project" value="InterPro"/>
</dbReference>
<evidence type="ECO:0000313" key="3">
    <source>
        <dbReference type="Proteomes" id="UP000012589"/>
    </source>
</evidence>
<dbReference type="AlphaFoldDB" id="N2AK01"/>
<dbReference type="InterPro" id="IPR000891">
    <property type="entry name" value="PYR_CT"/>
</dbReference>
<sequence>MHIADTKILDCTLRDGGYCNNWKFGREYIRKILRALVEANIDIIECGFVTEQAEPDENSTKFPSLETMSEVIPKEKTGRLFVCMINYGEYSIDKIGLSCENAVDGIRIAFHKKDLKAAVEFCRKISEKGYKVFMQPMVSLNYSDEEFIELIRCANDIKPYVFYIVDSFGGMKERDLLRLFYIVENRLDSGIKIGFHSHNNMQLAYSNAKALTSVKTLRQLIIDSSIYGMGRGAGNLNTELLTEYLNETEGKTYILNPILQVIDQVLNALYQENSWGYSVPNYLSAKHNVHPNYANYLVDKQTLRIEDMDEIFAMMPKEKREGFDKVFIKELYYKFMENGKFYEEHLNEFREAISQRIILIIGPGKSVSIEKEKITKFVKEKNPITISVNFEYKEVGTNYIFVSNLRRYSELDEKVRDKCIVTSNIPTEMGYMRVRYVPLLNNIEEVRDNAGLMLLQLLKKLDVKEVYIAGIDGYSHEAKSNYALEDMSFIISNRILDAKNYGMEIMLKEFSKKMEIRFITESKFAGKLD</sequence>
<dbReference type="PATRIC" id="fig|1235802.3.peg.2681"/>
<dbReference type="Gene3D" id="3.20.20.70">
    <property type="entry name" value="Aldolase class I"/>
    <property type="match status" value="1"/>
</dbReference>
<dbReference type="STRING" id="1235802.C823_02535"/>
<dbReference type="EMBL" id="AQFT01000077">
    <property type="protein sequence ID" value="EMZ26605.1"/>
    <property type="molecule type" value="Genomic_DNA"/>
</dbReference>